<reference evidence="2" key="1">
    <citation type="submission" date="2018-05" db="EMBL/GenBank/DDBJ databases">
        <authorList>
            <person name="Deangelis K."/>
            <person name="Huntemann M."/>
            <person name="Clum A."/>
            <person name="Pillay M."/>
            <person name="Palaniappan K."/>
            <person name="Varghese N."/>
            <person name="Mikhailova N."/>
            <person name="Stamatis D."/>
            <person name="Reddy T."/>
            <person name="Daum C."/>
            <person name="Shapiro N."/>
            <person name="Ivanova N."/>
            <person name="Kyrpides N."/>
            <person name="Woyke T."/>
        </authorList>
    </citation>
    <scope>NUCLEOTIDE SEQUENCE [LARGE SCALE GENOMIC DNA]</scope>
    <source>
        <strain evidence="2">GAS496</strain>
    </source>
</reference>
<dbReference type="OrthoDB" id="4749578at2"/>
<sequence length="181" mass="19820">MNSWLRFPRSAVLVLAALVLVLVVASGVERFIDRRAGEVHLQGEPMTDAQAADQVLASAKQIVGTAKLQNATGGYAFVSCKNANEPPYQVAAYLNFRLPQNNSVKYLRDVAASMAANGWTLAQAMGEHFGQKLTKDGVTAIFYRNGADTDFATMRLYGECRNIADHRNDNPAWREVTDQLG</sequence>
<reference evidence="1 2" key="2">
    <citation type="submission" date="2018-06" db="EMBL/GenBank/DDBJ databases">
        <title>Sequencing of bacterial isolates from soil warming experiment in Harvard Forest, Massachusetts, USA.</title>
        <authorList>
            <person name="Deangelis K.PhD."/>
        </authorList>
    </citation>
    <scope>NUCLEOTIDE SEQUENCE [LARGE SCALE GENOMIC DNA]</scope>
    <source>
        <strain evidence="1 2">GAS496</strain>
    </source>
</reference>
<evidence type="ECO:0000313" key="1">
    <source>
        <dbReference type="EMBL" id="PXX11233.1"/>
    </source>
</evidence>
<evidence type="ECO:0008006" key="3">
    <source>
        <dbReference type="Google" id="ProtNLM"/>
    </source>
</evidence>
<name>A0A318HKL3_9MYCO</name>
<gene>
    <name evidence="1" type="ORF">C8E89_103322</name>
</gene>
<dbReference type="Proteomes" id="UP000247781">
    <property type="component" value="Unassembled WGS sequence"/>
</dbReference>
<keyword evidence="2" id="KW-1185">Reference proteome</keyword>
<evidence type="ECO:0000313" key="2">
    <source>
        <dbReference type="Proteomes" id="UP000247781"/>
    </source>
</evidence>
<comment type="caution">
    <text evidence="1">The sequence shown here is derived from an EMBL/GenBank/DDBJ whole genome shotgun (WGS) entry which is preliminary data.</text>
</comment>
<protein>
    <recommendedName>
        <fullName evidence="3">Lipoprotein LppJ</fullName>
    </recommendedName>
</protein>
<organism evidence="1 2">
    <name type="scientific">Mycolicibacterium moriokaense</name>
    <dbReference type="NCBI Taxonomy" id="39691"/>
    <lineage>
        <taxon>Bacteria</taxon>
        <taxon>Bacillati</taxon>
        <taxon>Actinomycetota</taxon>
        <taxon>Actinomycetes</taxon>
        <taxon>Mycobacteriales</taxon>
        <taxon>Mycobacteriaceae</taxon>
        <taxon>Mycolicibacterium</taxon>
    </lineage>
</organism>
<dbReference type="RefSeq" id="WP_110315295.1">
    <property type="nucleotide sequence ID" value="NZ_QJJU01000003.1"/>
</dbReference>
<dbReference type="AlphaFoldDB" id="A0A318HKL3"/>
<dbReference type="EMBL" id="QJJU01000003">
    <property type="protein sequence ID" value="PXX11233.1"/>
    <property type="molecule type" value="Genomic_DNA"/>
</dbReference>
<proteinExistence type="predicted"/>
<accession>A0A318HKL3</accession>